<evidence type="ECO:0000256" key="1">
    <source>
        <dbReference type="ARBA" id="ARBA00004604"/>
    </source>
</evidence>
<feature type="non-terminal residue" evidence="3">
    <location>
        <position position="61"/>
    </location>
</feature>
<evidence type="ECO:0000313" key="4">
    <source>
        <dbReference type="Proteomes" id="UP000654395"/>
    </source>
</evidence>
<feature type="non-terminal residue" evidence="3">
    <location>
        <position position="1"/>
    </location>
</feature>
<dbReference type="GO" id="GO:0000027">
    <property type="term" value="P:ribosomal large subunit assembly"/>
    <property type="evidence" value="ECO:0007669"/>
    <property type="project" value="TreeGrafter"/>
</dbReference>
<dbReference type="GO" id="GO:0030687">
    <property type="term" value="C:preribosome, large subunit precursor"/>
    <property type="evidence" value="ECO:0007669"/>
    <property type="project" value="TreeGrafter"/>
</dbReference>
<reference evidence="3" key="1">
    <citation type="submission" date="2020-02" db="EMBL/GenBank/DDBJ databases">
        <title>Bird 10,000 Genomes (B10K) Project - Family phase.</title>
        <authorList>
            <person name="Zhang G."/>
        </authorList>
    </citation>
    <scope>NUCLEOTIDE SEQUENCE</scope>
    <source>
        <strain evidence="3">B10K-DU-030-59</strain>
    </source>
</reference>
<organism evidence="3 4">
    <name type="scientific">Urocolius indicus</name>
    <name type="common">Red-faced mousebird</name>
    <name type="synonym">Colius indicus</name>
    <dbReference type="NCBI Taxonomy" id="458196"/>
    <lineage>
        <taxon>Eukaryota</taxon>
        <taxon>Metazoa</taxon>
        <taxon>Chordata</taxon>
        <taxon>Craniata</taxon>
        <taxon>Vertebrata</taxon>
        <taxon>Euteleostomi</taxon>
        <taxon>Archelosauria</taxon>
        <taxon>Archosauria</taxon>
        <taxon>Dinosauria</taxon>
        <taxon>Saurischia</taxon>
        <taxon>Theropoda</taxon>
        <taxon>Coelurosauria</taxon>
        <taxon>Aves</taxon>
        <taxon>Neognathae</taxon>
        <taxon>Neoaves</taxon>
        <taxon>Telluraves</taxon>
        <taxon>Coraciimorphae</taxon>
        <taxon>Coliiformes</taxon>
        <taxon>Coliidae</taxon>
        <taxon>Urocolius</taxon>
    </lineage>
</organism>
<sequence length="61" mass="7194">PQQSKNQKRQREAAQLRALQQFGAVPHSFVFHRGRAGANLRHLCRDLRRLMEPYTARQLRV</sequence>
<feature type="domain" description="Brix" evidence="2">
    <location>
        <begin position="26"/>
        <end position="61"/>
    </location>
</feature>
<proteinExistence type="predicted"/>
<dbReference type="EMBL" id="WBNH01001091">
    <property type="protein sequence ID" value="NXX74642.1"/>
    <property type="molecule type" value="Genomic_DNA"/>
</dbReference>
<evidence type="ECO:0000313" key="3">
    <source>
        <dbReference type="EMBL" id="NXX74642.1"/>
    </source>
</evidence>
<dbReference type="AlphaFoldDB" id="A0A852K9V5"/>
<gene>
    <name evidence="3" type="primary">Ppan</name>
    <name evidence="3" type="ORF">UROIND_R15117</name>
</gene>
<accession>A0A852K9V5</accession>
<comment type="subcellular location">
    <subcellularLocation>
        <location evidence="1">Nucleus</location>
        <location evidence="1">Nucleolus</location>
    </subcellularLocation>
</comment>
<protein>
    <submittedName>
        <fullName evidence="3">SSF1 protein</fullName>
    </submittedName>
</protein>
<comment type="caution">
    <text evidence="3">The sequence shown here is derived from an EMBL/GenBank/DDBJ whole genome shotgun (WGS) entry which is preliminary data.</text>
</comment>
<dbReference type="OrthoDB" id="10261452at2759"/>
<dbReference type="InterPro" id="IPR007109">
    <property type="entry name" value="Brix"/>
</dbReference>
<keyword evidence="4" id="KW-1185">Reference proteome</keyword>
<dbReference type="InterPro" id="IPR045112">
    <property type="entry name" value="PPAN-like"/>
</dbReference>
<dbReference type="PROSITE" id="PS50833">
    <property type="entry name" value="BRIX"/>
    <property type="match status" value="1"/>
</dbReference>
<dbReference type="GO" id="GO:0006364">
    <property type="term" value="P:rRNA processing"/>
    <property type="evidence" value="ECO:0007669"/>
    <property type="project" value="InterPro"/>
</dbReference>
<name>A0A852K9V5_UROIN</name>
<dbReference type="PANTHER" id="PTHR12661">
    <property type="entry name" value="PETER PAN-RELATED"/>
    <property type="match status" value="1"/>
</dbReference>
<dbReference type="Proteomes" id="UP000654395">
    <property type="component" value="Unassembled WGS sequence"/>
</dbReference>
<dbReference type="GO" id="GO:0019843">
    <property type="term" value="F:rRNA binding"/>
    <property type="evidence" value="ECO:0007669"/>
    <property type="project" value="InterPro"/>
</dbReference>
<dbReference type="PANTHER" id="PTHR12661:SF5">
    <property type="entry name" value="SUPPRESSOR OF SWI4 1 HOMOLOG"/>
    <property type="match status" value="1"/>
</dbReference>
<dbReference type="GO" id="GO:0005730">
    <property type="term" value="C:nucleolus"/>
    <property type="evidence" value="ECO:0007669"/>
    <property type="project" value="UniProtKB-SubCell"/>
</dbReference>
<evidence type="ECO:0000259" key="2">
    <source>
        <dbReference type="PROSITE" id="PS50833"/>
    </source>
</evidence>